<dbReference type="PANTHER" id="PTHR10159:SF519">
    <property type="entry name" value="DUAL SPECIFICITY PROTEIN PHOSPHATASE MPK3"/>
    <property type="match status" value="1"/>
</dbReference>
<dbReference type="CDD" id="cd14498">
    <property type="entry name" value="DSP"/>
    <property type="match status" value="1"/>
</dbReference>
<dbReference type="EMBL" id="CAKOGP040001758">
    <property type="protein sequence ID" value="CAJ1948975.1"/>
    <property type="molecule type" value="Genomic_DNA"/>
</dbReference>
<dbReference type="InterPro" id="IPR029021">
    <property type="entry name" value="Prot-tyrosine_phosphatase-like"/>
</dbReference>
<organism evidence="6 7">
    <name type="scientific">Cylindrotheca closterium</name>
    <dbReference type="NCBI Taxonomy" id="2856"/>
    <lineage>
        <taxon>Eukaryota</taxon>
        <taxon>Sar</taxon>
        <taxon>Stramenopiles</taxon>
        <taxon>Ochrophyta</taxon>
        <taxon>Bacillariophyta</taxon>
        <taxon>Bacillariophyceae</taxon>
        <taxon>Bacillariophycidae</taxon>
        <taxon>Bacillariales</taxon>
        <taxon>Bacillariaceae</taxon>
        <taxon>Cylindrotheca</taxon>
    </lineage>
</organism>
<dbReference type="InterPro" id="IPR000387">
    <property type="entry name" value="Tyr_Pase_dom"/>
</dbReference>
<dbReference type="Pfam" id="PF00782">
    <property type="entry name" value="DSPc"/>
    <property type="match status" value="1"/>
</dbReference>
<evidence type="ECO:0000256" key="2">
    <source>
        <dbReference type="ARBA" id="ARBA00013064"/>
    </source>
</evidence>
<protein>
    <recommendedName>
        <fullName evidence="2">protein-tyrosine-phosphatase</fullName>
        <ecNumber evidence="2">3.1.3.48</ecNumber>
    </recommendedName>
</protein>
<dbReference type="Proteomes" id="UP001295423">
    <property type="component" value="Unassembled WGS sequence"/>
</dbReference>
<evidence type="ECO:0000259" key="5">
    <source>
        <dbReference type="PROSITE" id="PS50056"/>
    </source>
</evidence>
<name>A0AAD2FQ25_9STRA</name>
<comment type="similarity">
    <text evidence="1">Belongs to the protein-tyrosine phosphatase family. Non-receptor class dual specificity subfamily.</text>
</comment>
<gene>
    <name evidence="6" type="ORF">CYCCA115_LOCUS11863</name>
</gene>
<dbReference type="AlphaFoldDB" id="A0AAD2FQ25"/>
<evidence type="ECO:0000256" key="1">
    <source>
        <dbReference type="ARBA" id="ARBA00008601"/>
    </source>
</evidence>
<keyword evidence="3" id="KW-0378">Hydrolase</keyword>
<comment type="caution">
    <text evidence="6">The sequence shown here is derived from an EMBL/GenBank/DDBJ whole genome shotgun (WGS) entry which is preliminary data.</text>
</comment>
<reference evidence="6" key="1">
    <citation type="submission" date="2023-08" db="EMBL/GenBank/DDBJ databases">
        <authorList>
            <person name="Audoor S."/>
            <person name="Bilcke G."/>
        </authorList>
    </citation>
    <scope>NUCLEOTIDE SEQUENCE</scope>
</reference>
<evidence type="ECO:0000256" key="3">
    <source>
        <dbReference type="ARBA" id="ARBA00022801"/>
    </source>
</evidence>
<dbReference type="Gene3D" id="3.90.190.10">
    <property type="entry name" value="Protein tyrosine phosphatase superfamily"/>
    <property type="match status" value="1"/>
</dbReference>
<keyword evidence="4" id="KW-0904">Protein phosphatase</keyword>
<dbReference type="PANTHER" id="PTHR10159">
    <property type="entry name" value="DUAL SPECIFICITY PROTEIN PHOSPHATASE"/>
    <property type="match status" value="1"/>
</dbReference>
<dbReference type="InterPro" id="IPR000340">
    <property type="entry name" value="Dual-sp_phosphatase_cat-dom"/>
</dbReference>
<dbReference type="PROSITE" id="PS50056">
    <property type="entry name" value="TYR_PHOSPHATASE_2"/>
    <property type="match status" value="1"/>
</dbReference>
<sequence length="221" mass="24576">MTALTEENKENSNSVVDYDNEGRKLLARVHLETNDDAPTKSWRKLNAKSTLIYRDPRTGGTVHVGNAAAAGSVDLLDGMGQCRKIVYCQGSSKFEQRPFRDDPDFEYFHFPIAQWKRDVGHANCNDPVSVAQHFQPLFDFLDHELKAGNAVLIHCLAGAHRAGTTGIASLMHLTGMNAKQATKTAQSLRPVINPRIGDFPKLLKLLEEGLELTREQHGEKQ</sequence>
<dbReference type="GO" id="GO:0043409">
    <property type="term" value="P:negative regulation of MAPK cascade"/>
    <property type="evidence" value="ECO:0007669"/>
    <property type="project" value="TreeGrafter"/>
</dbReference>
<dbReference type="EC" id="3.1.3.48" evidence="2"/>
<accession>A0AAD2FQ25</accession>
<keyword evidence="7" id="KW-1185">Reference proteome</keyword>
<feature type="domain" description="Tyrosine specific protein phosphatases" evidence="5">
    <location>
        <begin position="132"/>
        <end position="190"/>
    </location>
</feature>
<dbReference type="GO" id="GO:0004725">
    <property type="term" value="F:protein tyrosine phosphatase activity"/>
    <property type="evidence" value="ECO:0007669"/>
    <property type="project" value="UniProtKB-EC"/>
</dbReference>
<dbReference type="GO" id="GO:0005737">
    <property type="term" value="C:cytoplasm"/>
    <property type="evidence" value="ECO:0007669"/>
    <property type="project" value="TreeGrafter"/>
</dbReference>
<proteinExistence type="inferred from homology"/>
<evidence type="ECO:0000313" key="7">
    <source>
        <dbReference type="Proteomes" id="UP001295423"/>
    </source>
</evidence>
<evidence type="ECO:0000313" key="6">
    <source>
        <dbReference type="EMBL" id="CAJ1948975.1"/>
    </source>
</evidence>
<evidence type="ECO:0000256" key="4">
    <source>
        <dbReference type="ARBA" id="ARBA00022912"/>
    </source>
</evidence>
<dbReference type="SUPFAM" id="SSF52799">
    <property type="entry name" value="(Phosphotyrosine protein) phosphatases II"/>
    <property type="match status" value="1"/>
</dbReference>